<dbReference type="AlphaFoldDB" id="A0A5C6DLB2"/>
<keyword evidence="2" id="KW-1185">Reference proteome</keyword>
<comment type="caution">
    <text evidence="1">The sequence shown here is derived from an EMBL/GenBank/DDBJ whole genome shotgun (WGS) entry which is preliminary data.</text>
</comment>
<sequence>MPTSKMVGLNALSEAPFPLSIAVDDLRDICHRDRRGEDTLR</sequence>
<accession>A0A5C6DLB2</accession>
<dbReference type="EMBL" id="SJPY01000009">
    <property type="protein sequence ID" value="TWU35699.1"/>
    <property type="molecule type" value="Genomic_DNA"/>
</dbReference>
<gene>
    <name evidence="1" type="ORF">Q31b_51340</name>
</gene>
<evidence type="ECO:0000313" key="2">
    <source>
        <dbReference type="Proteomes" id="UP000315471"/>
    </source>
</evidence>
<reference evidence="1 2" key="1">
    <citation type="submission" date="2019-02" db="EMBL/GenBank/DDBJ databases">
        <title>Deep-cultivation of Planctomycetes and their phenomic and genomic characterization uncovers novel biology.</title>
        <authorList>
            <person name="Wiegand S."/>
            <person name="Jogler M."/>
            <person name="Boedeker C."/>
            <person name="Pinto D."/>
            <person name="Vollmers J."/>
            <person name="Rivas-Marin E."/>
            <person name="Kohn T."/>
            <person name="Peeters S.H."/>
            <person name="Heuer A."/>
            <person name="Rast P."/>
            <person name="Oberbeckmann S."/>
            <person name="Bunk B."/>
            <person name="Jeske O."/>
            <person name="Meyerdierks A."/>
            <person name="Storesund J.E."/>
            <person name="Kallscheuer N."/>
            <person name="Luecker S."/>
            <person name="Lage O.M."/>
            <person name="Pohl T."/>
            <person name="Merkel B.J."/>
            <person name="Hornburger P."/>
            <person name="Mueller R.-W."/>
            <person name="Bruemmer F."/>
            <person name="Labrenz M."/>
            <person name="Spormann A.M."/>
            <person name="Op Den Camp H."/>
            <person name="Overmann J."/>
            <person name="Amann R."/>
            <person name="Jetten M.S.M."/>
            <person name="Mascher T."/>
            <person name="Medema M.H."/>
            <person name="Devos D.P."/>
            <person name="Kaster A.-K."/>
            <person name="Ovreas L."/>
            <person name="Rohde M."/>
            <person name="Galperin M.Y."/>
            <person name="Jogler C."/>
        </authorList>
    </citation>
    <scope>NUCLEOTIDE SEQUENCE [LARGE SCALE GENOMIC DNA]</scope>
    <source>
        <strain evidence="1 2">Q31b</strain>
    </source>
</reference>
<evidence type="ECO:0000313" key="1">
    <source>
        <dbReference type="EMBL" id="TWU35699.1"/>
    </source>
</evidence>
<proteinExistence type="predicted"/>
<dbReference type="Proteomes" id="UP000315471">
    <property type="component" value="Unassembled WGS sequence"/>
</dbReference>
<name>A0A5C6DLB2_9BACT</name>
<organism evidence="1 2">
    <name type="scientific">Novipirellula aureliae</name>
    <dbReference type="NCBI Taxonomy" id="2527966"/>
    <lineage>
        <taxon>Bacteria</taxon>
        <taxon>Pseudomonadati</taxon>
        <taxon>Planctomycetota</taxon>
        <taxon>Planctomycetia</taxon>
        <taxon>Pirellulales</taxon>
        <taxon>Pirellulaceae</taxon>
        <taxon>Novipirellula</taxon>
    </lineage>
</organism>
<protein>
    <submittedName>
        <fullName evidence="1">Uncharacterized protein</fullName>
    </submittedName>
</protein>